<reference evidence="3" key="2">
    <citation type="submission" date="2025-08" db="UniProtKB">
        <authorList>
            <consortium name="RefSeq"/>
        </authorList>
    </citation>
    <scope>IDENTIFICATION</scope>
    <source>
        <tissue evidence="3">Young leaves</tissue>
    </source>
</reference>
<dbReference type="GeneID" id="120111264"/>
<protein>
    <submittedName>
        <fullName evidence="3">Extensin-like</fullName>
    </submittedName>
</protein>
<dbReference type="AlphaFoldDB" id="A0A8B9AD95"/>
<gene>
    <name evidence="3" type="primary">LOC120111264</name>
</gene>
<feature type="compositionally biased region" description="Pro residues" evidence="1">
    <location>
        <begin position="103"/>
        <end position="112"/>
    </location>
</feature>
<feature type="compositionally biased region" description="Pro residues" evidence="1">
    <location>
        <begin position="53"/>
        <end position="68"/>
    </location>
</feature>
<dbReference type="RefSeq" id="XP_038983722.1">
    <property type="nucleotide sequence ID" value="XM_039127794.1"/>
</dbReference>
<evidence type="ECO:0000313" key="2">
    <source>
        <dbReference type="Proteomes" id="UP000228380"/>
    </source>
</evidence>
<dbReference type="PRINTS" id="PR01217">
    <property type="entry name" value="PRICHEXTENSN"/>
</dbReference>
<dbReference type="KEGG" id="pda:120111264"/>
<evidence type="ECO:0000256" key="1">
    <source>
        <dbReference type="SAM" id="MobiDB-lite"/>
    </source>
</evidence>
<feature type="region of interest" description="Disordered" evidence="1">
    <location>
        <begin position="1"/>
        <end position="115"/>
    </location>
</feature>
<name>A0A8B9AD95_PHODC</name>
<organism evidence="2 3">
    <name type="scientific">Phoenix dactylifera</name>
    <name type="common">Date palm</name>
    <dbReference type="NCBI Taxonomy" id="42345"/>
    <lineage>
        <taxon>Eukaryota</taxon>
        <taxon>Viridiplantae</taxon>
        <taxon>Streptophyta</taxon>
        <taxon>Embryophyta</taxon>
        <taxon>Tracheophyta</taxon>
        <taxon>Spermatophyta</taxon>
        <taxon>Magnoliopsida</taxon>
        <taxon>Liliopsida</taxon>
        <taxon>Arecaceae</taxon>
        <taxon>Coryphoideae</taxon>
        <taxon>Phoeniceae</taxon>
        <taxon>Phoenix</taxon>
    </lineage>
</organism>
<feature type="compositionally biased region" description="Low complexity" evidence="1">
    <location>
        <begin position="86"/>
        <end position="102"/>
    </location>
</feature>
<accession>A0A8B9AD95</accession>
<dbReference type="Proteomes" id="UP000228380">
    <property type="component" value="Chromosome 7"/>
</dbReference>
<keyword evidence="2" id="KW-1185">Reference proteome</keyword>
<reference evidence="2" key="1">
    <citation type="journal article" date="2019" name="Nat. Commun.">
        <title>Genome-wide association mapping of date palm fruit traits.</title>
        <authorList>
            <person name="Hazzouri K.M."/>
            <person name="Gros-Balthazard M."/>
            <person name="Flowers J.M."/>
            <person name="Copetti D."/>
            <person name="Lemansour A."/>
            <person name="Lebrun M."/>
            <person name="Masmoudi K."/>
            <person name="Ferrand S."/>
            <person name="Dhar M.I."/>
            <person name="Fresquez Z.A."/>
            <person name="Rosas U."/>
            <person name="Zhang J."/>
            <person name="Talag J."/>
            <person name="Lee S."/>
            <person name="Kudrna D."/>
            <person name="Powell R.F."/>
            <person name="Leitch I.J."/>
            <person name="Krueger R.R."/>
            <person name="Wing R.A."/>
            <person name="Amiri K.M.A."/>
            <person name="Purugganan M.D."/>
        </authorList>
    </citation>
    <scope>NUCLEOTIDE SEQUENCE [LARGE SCALE GENOMIC DNA]</scope>
    <source>
        <strain evidence="2">cv. Khalas</strain>
    </source>
</reference>
<evidence type="ECO:0000313" key="3">
    <source>
        <dbReference type="RefSeq" id="XP_038983722.1"/>
    </source>
</evidence>
<feature type="region of interest" description="Disordered" evidence="1">
    <location>
        <begin position="227"/>
        <end position="267"/>
    </location>
</feature>
<feature type="compositionally biased region" description="Pro residues" evidence="1">
    <location>
        <begin position="241"/>
        <end position="266"/>
    </location>
</feature>
<proteinExistence type="predicted"/>
<feature type="compositionally biased region" description="Pro residues" evidence="1">
    <location>
        <begin position="12"/>
        <end position="38"/>
    </location>
</feature>
<sequence length="402" mass="43733">MGHLKNPAHNPRYPPPPQPPPPPQVLRSPPPLQPPLPPHRALQVVVGHLKNPGPDPRSLPPPPSPPPRTLQLVLDHLKKPSPQPPISAATTAAAAASPGAPGLQPPRNPIPQTPTAFSDPVTLLIKDWADCRALFSPGGAKIVAIISKNFSQRDLPLLEDLMKEELARPPELQGFVVANPEIIPELRTKRARPLAMLREDPKGLHRPPHQPSPQPRISVVPAAAATPDTPILQPHPDLMPLSPPTPSDPPPTASDPPPTPPHPPPFLIKDHVYFRALTSAGSARIVAVISPQFPLDQLPVLEATIATESNKPQESQSFVVRNPEILSELRKRRELLLTTAWELDSKITECNKLVCQMNEIKGNIQSVDGLSLAGIDRQIEIVAGFIGSLRRARLDLQRKHRI</sequence>